<gene>
    <name evidence="3" type="ORF">DI533_11545</name>
</gene>
<keyword evidence="1" id="KW-0732">Signal</keyword>
<evidence type="ECO:0000313" key="4">
    <source>
        <dbReference type="Proteomes" id="UP000248975"/>
    </source>
</evidence>
<organism evidence="3 4">
    <name type="scientific">Cereibacter sphaeroides</name>
    <name type="common">Rhodobacter sphaeroides</name>
    <dbReference type="NCBI Taxonomy" id="1063"/>
    <lineage>
        <taxon>Bacteria</taxon>
        <taxon>Pseudomonadati</taxon>
        <taxon>Pseudomonadota</taxon>
        <taxon>Alphaproteobacteria</taxon>
        <taxon>Rhodobacterales</taxon>
        <taxon>Paracoccaceae</taxon>
        <taxon>Cereibacter</taxon>
    </lineage>
</organism>
<feature type="domain" description="Peptidase M16 C-terminal" evidence="2">
    <location>
        <begin position="189"/>
        <end position="362"/>
    </location>
</feature>
<feature type="signal peptide" evidence="1">
    <location>
        <begin position="1"/>
        <end position="21"/>
    </location>
</feature>
<accession>A0A2W5TPS7</accession>
<evidence type="ECO:0000256" key="1">
    <source>
        <dbReference type="SAM" id="SignalP"/>
    </source>
</evidence>
<reference evidence="3 4" key="1">
    <citation type="submission" date="2017-08" db="EMBL/GenBank/DDBJ databases">
        <title>Infants hospitalized years apart are colonized by the same room-sourced microbial strains.</title>
        <authorList>
            <person name="Brooks B."/>
            <person name="Olm M.R."/>
            <person name="Firek B.A."/>
            <person name="Baker R."/>
            <person name="Thomas B.C."/>
            <person name="Morowitz M.J."/>
            <person name="Banfield J.F."/>
        </authorList>
    </citation>
    <scope>NUCLEOTIDE SEQUENCE [LARGE SCALE GENOMIC DNA]</scope>
    <source>
        <strain evidence="3">S2_003_000_R2_11</strain>
    </source>
</reference>
<dbReference type="InterPro" id="IPR050361">
    <property type="entry name" value="MPP/UQCRC_Complex"/>
</dbReference>
<dbReference type="PANTHER" id="PTHR11851:SF224">
    <property type="entry name" value="PROCESSING PROTEASE"/>
    <property type="match status" value="1"/>
</dbReference>
<comment type="caution">
    <text evidence="3">The sequence shown here is derived from an EMBL/GenBank/DDBJ whole genome shotgun (WGS) entry which is preliminary data.</text>
</comment>
<evidence type="ECO:0000259" key="2">
    <source>
        <dbReference type="Pfam" id="PF05193"/>
    </source>
</evidence>
<dbReference type="InterPro" id="IPR011249">
    <property type="entry name" value="Metalloenz_LuxS/M16"/>
</dbReference>
<dbReference type="InterPro" id="IPR007863">
    <property type="entry name" value="Peptidase_M16_C"/>
</dbReference>
<feature type="chain" id="PRO_5016076797" evidence="1">
    <location>
        <begin position="22"/>
        <end position="438"/>
    </location>
</feature>
<proteinExistence type="predicted"/>
<dbReference type="AlphaFoldDB" id="A0A2W5TPS7"/>
<name>A0A2W5TPS7_CERSP</name>
<evidence type="ECO:0000313" key="3">
    <source>
        <dbReference type="EMBL" id="PZQ97787.1"/>
    </source>
</evidence>
<dbReference type="Pfam" id="PF05193">
    <property type="entry name" value="Peptidase_M16_C"/>
    <property type="match status" value="1"/>
</dbReference>
<dbReference type="PANTHER" id="PTHR11851">
    <property type="entry name" value="METALLOPROTEASE"/>
    <property type="match status" value="1"/>
</dbReference>
<dbReference type="Gene3D" id="3.30.830.10">
    <property type="entry name" value="Metalloenzyme, LuxS/M16 peptidase-like"/>
    <property type="match status" value="2"/>
</dbReference>
<dbReference type="GO" id="GO:0046872">
    <property type="term" value="F:metal ion binding"/>
    <property type="evidence" value="ECO:0007669"/>
    <property type="project" value="InterPro"/>
</dbReference>
<sequence>MTAFRLIPALLIALAALPARAEIAIQEVTSPGGITAWLVEDRGIPFTALEIQFAGGTSLDLPGERGATNLMAATLEEGAGDLDAQGFAEARDGLAAAYGFSASGDAVSVSARFLTENRDQAIELLRSAILTPRFDEDAVERVRGQVLAGLAQDAKDPGGVAGLEFKRLAWGDHPYGASGDGTPESVAALTRDDLVEAHKATMSRDRMYVAAVGDISAEELGPMLDRLLGDLPAIGRQMPARATWQMKGGVTVTDFPTPQAVVIFGQEGLRRDDPDFFAAYVLNEVMGGRGFGSRLMTELREKRGLTYGVSSSLAPMRLGSALLGQVATANATVAPSIDLIRAEWERMAAEGITEQELEETKTYLTGSYPLRFDGNGNIADILVGLQMEGLGIDYATTRNAKIEAVTMDDIKRVAARLFRPDDLHFVVVGQPEGVSSTN</sequence>
<dbReference type="Proteomes" id="UP000248975">
    <property type="component" value="Unassembled WGS sequence"/>
</dbReference>
<protein>
    <submittedName>
        <fullName evidence="3">Peptidase M16</fullName>
    </submittedName>
</protein>
<dbReference type="SUPFAM" id="SSF63411">
    <property type="entry name" value="LuxS/MPP-like metallohydrolase"/>
    <property type="match status" value="2"/>
</dbReference>
<dbReference type="EMBL" id="QFQS01000002">
    <property type="protein sequence ID" value="PZQ97787.1"/>
    <property type="molecule type" value="Genomic_DNA"/>
</dbReference>